<dbReference type="EMBL" id="LAZR01015535">
    <property type="protein sequence ID" value="KKM09054.1"/>
    <property type="molecule type" value="Genomic_DNA"/>
</dbReference>
<protein>
    <recommendedName>
        <fullName evidence="3">SF3 helicase domain-containing protein</fullName>
    </recommendedName>
</protein>
<dbReference type="InterPro" id="IPR045455">
    <property type="entry name" value="NrS-1_pol-like_helicase"/>
</dbReference>
<evidence type="ECO:0000259" key="3">
    <source>
        <dbReference type="PROSITE" id="PS51206"/>
    </source>
</evidence>
<comment type="caution">
    <text evidence="4">The sequence shown here is derived from an EMBL/GenBank/DDBJ whole genome shotgun (WGS) entry which is preliminary data.</text>
</comment>
<dbReference type="GO" id="GO:0005524">
    <property type="term" value="F:ATP binding"/>
    <property type="evidence" value="ECO:0007669"/>
    <property type="project" value="UniProtKB-KW"/>
</dbReference>
<proteinExistence type="predicted"/>
<evidence type="ECO:0000256" key="2">
    <source>
        <dbReference type="ARBA" id="ARBA00022840"/>
    </source>
</evidence>
<reference evidence="4" key="1">
    <citation type="journal article" date="2015" name="Nature">
        <title>Complex archaea that bridge the gap between prokaryotes and eukaryotes.</title>
        <authorList>
            <person name="Spang A."/>
            <person name="Saw J.H."/>
            <person name="Jorgensen S.L."/>
            <person name="Zaremba-Niedzwiedzka K."/>
            <person name="Martijn J."/>
            <person name="Lind A.E."/>
            <person name="van Eijk R."/>
            <person name="Schleper C."/>
            <person name="Guy L."/>
            <person name="Ettema T.J."/>
        </authorList>
    </citation>
    <scope>NUCLEOTIDE SEQUENCE</scope>
</reference>
<sequence length="268" mass="30469">FNGKTTFMNAFGSLFGDRCEIVTLSDITQRFGIEKLVNADFIIADESSARFEDTSRLKQILEGTSTNIEGKGTAAYTGLIDAKVIIATNRLSTSLISDSGIARRVEIINTPNSFNKQEDNDLKNKLLLIKPTILNWAISVIPGMIKNMTKYKQGIKDRTEKLYRDNESPFNNFIAIYCQLEGECRLDELVVAYEKYRIKYQTRVMNSLSIGHIISNDYPDIIKNRNVKSTIHKGKSTIKYEGFSINDNMISRNLEEEEYKNNNISSLF</sequence>
<dbReference type="Pfam" id="PF19263">
    <property type="entry name" value="DUF5906"/>
    <property type="match status" value="1"/>
</dbReference>
<dbReference type="Gene3D" id="3.40.50.300">
    <property type="entry name" value="P-loop containing nucleotide triphosphate hydrolases"/>
    <property type="match status" value="1"/>
</dbReference>
<feature type="non-terminal residue" evidence="4">
    <location>
        <position position="1"/>
    </location>
</feature>
<dbReference type="AlphaFoldDB" id="A0A0F9HZI0"/>
<dbReference type="SUPFAM" id="SSF52540">
    <property type="entry name" value="P-loop containing nucleoside triphosphate hydrolases"/>
    <property type="match status" value="1"/>
</dbReference>
<evidence type="ECO:0000256" key="1">
    <source>
        <dbReference type="ARBA" id="ARBA00022741"/>
    </source>
</evidence>
<gene>
    <name evidence="4" type="ORF">LCGC14_1723260</name>
</gene>
<dbReference type="PROSITE" id="PS51206">
    <property type="entry name" value="SF3_HELICASE_1"/>
    <property type="match status" value="1"/>
</dbReference>
<keyword evidence="1" id="KW-0547">Nucleotide-binding</keyword>
<accession>A0A0F9HZI0</accession>
<feature type="domain" description="SF3 helicase" evidence="3">
    <location>
        <begin position="1"/>
        <end position="123"/>
    </location>
</feature>
<keyword evidence="2" id="KW-0067">ATP-binding</keyword>
<dbReference type="InterPro" id="IPR014015">
    <property type="entry name" value="Helicase_SF3_DNA-vir"/>
</dbReference>
<name>A0A0F9HZI0_9ZZZZ</name>
<evidence type="ECO:0000313" key="4">
    <source>
        <dbReference type="EMBL" id="KKM09054.1"/>
    </source>
</evidence>
<organism evidence="4">
    <name type="scientific">marine sediment metagenome</name>
    <dbReference type="NCBI Taxonomy" id="412755"/>
    <lineage>
        <taxon>unclassified sequences</taxon>
        <taxon>metagenomes</taxon>
        <taxon>ecological metagenomes</taxon>
    </lineage>
</organism>
<dbReference type="InterPro" id="IPR027417">
    <property type="entry name" value="P-loop_NTPase"/>
</dbReference>